<dbReference type="Pfam" id="PF04883">
    <property type="entry name" value="HK97-gp10_like"/>
    <property type="match status" value="1"/>
</dbReference>
<dbReference type="RefSeq" id="WP_273739004.1">
    <property type="nucleotide sequence ID" value="NZ_JAQIVI010000210.1"/>
</dbReference>
<evidence type="ECO:0000313" key="1">
    <source>
        <dbReference type="EMBL" id="MFC6766014.1"/>
    </source>
</evidence>
<dbReference type="EMBL" id="JBHSWV010000210">
    <property type="protein sequence ID" value="MFC6766014.1"/>
    <property type="molecule type" value="Genomic_DNA"/>
</dbReference>
<dbReference type="Proteomes" id="UP001596383">
    <property type="component" value="Unassembled WGS sequence"/>
</dbReference>
<proteinExistence type="predicted"/>
<comment type="caution">
    <text evidence="1">The sequence shown here is derived from an EMBL/GenBank/DDBJ whole genome shotgun (WGS) entry which is preliminary data.</text>
</comment>
<accession>A0ABD5SLW4</accession>
<sequence length="133" mass="14877">MTKQNDFSIDWERGRSPAALMAKLEGFEAVFFEKELPRAAEDIALRLERVAKELAPVGETGNLRAGIEGLSEKIAAHTVKAIVKDDVEYAPFQEFGTAIMDAQPFIRPAIEKNRKWIKERVKEAFNTAADIVS</sequence>
<evidence type="ECO:0000313" key="2">
    <source>
        <dbReference type="Proteomes" id="UP001596383"/>
    </source>
</evidence>
<organism evidence="1 2">
    <name type="scientific">Natrinema soli</name>
    <dbReference type="NCBI Taxonomy" id="1930624"/>
    <lineage>
        <taxon>Archaea</taxon>
        <taxon>Methanobacteriati</taxon>
        <taxon>Methanobacteriota</taxon>
        <taxon>Stenosarchaea group</taxon>
        <taxon>Halobacteria</taxon>
        <taxon>Halobacteriales</taxon>
        <taxon>Natrialbaceae</taxon>
        <taxon>Natrinema</taxon>
    </lineage>
</organism>
<keyword evidence="2" id="KW-1185">Reference proteome</keyword>
<dbReference type="AlphaFoldDB" id="A0ABD5SLW4"/>
<reference evidence="1 2" key="1">
    <citation type="journal article" date="2019" name="Int. J. Syst. Evol. Microbiol.">
        <title>The Global Catalogue of Microorganisms (GCM) 10K type strain sequencing project: providing services to taxonomists for standard genome sequencing and annotation.</title>
        <authorList>
            <consortium name="The Broad Institute Genomics Platform"/>
            <consortium name="The Broad Institute Genome Sequencing Center for Infectious Disease"/>
            <person name="Wu L."/>
            <person name="Ma J."/>
        </authorList>
    </citation>
    <scope>NUCLEOTIDE SEQUENCE [LARGE SCALE GENOMIC DNA]</scope>
    <source>
        <strain evidence="1 2">LMG 29247</strain>
    </source>
</reference>
<name>A0ABD5SLW4_9EURY</name>
<dbReference type="InterPro" id="IPR010064">
    <property type="entry name" value="HK97-gp10_tail"/>
</dbReference>
<gene>
    <name evidence="1" type="ORF">ACFQE6_13755</name>
</gene>
<protein>
    <submittedName>
        <fullName evidence="1">HK97-gp10 family putative phage morphogenesis protein</fullName>
    </submittedName>
</protein>
<dbReference type="NCBIfam" id="TIGR01725">
    <property type="entry name" value="phge_HK97_gp10"/>
    <property type="match status" value="1"/>
</dbReference>